<dbReference type="Proteomes" id="UP000295727">
    <property type="component" value="Chromosome 1"/>
</dbReference>
<dbReference type="EMBL" id="CP038148">
    <property type="protein sequence ID" value="QBQ97253.1"/>
    <property type="molecule type" value="Genomic_DNA"/>
</dbReference>
<keyword evidence="3" id="KW-1185">Reference proteome</keyword>
<evidence type="ECO:0008006" key="4">
    <source>
        <dbReference type="Google" id="ProtNLM"/>
    </source>
</evidence>
<evidence type="ECO:0000313" key="3">
    <source>
        <dbReference type="Proteomes" id="UP000295727"/>
    </source>
</evidence>
<evidence type="ECO:0000313" key="2">
    <source>
        <dbReference type="EMBL" id="QBQ97253.1"/>
    </source>
</evidence>
<dbReference type="AlphaFoldDB" id="A0A4P7CTS6"/>
<feature type="region of interest" description="Disordered" evidence="1">
    <location>
        <begin position="109"/>
        <end position="129"/>
    </location>
</feature>
<name>A0A4P7CTS6_9BURK</name>
<sequence length="129" mass="14648">MPSKIRNSLLWIFDAFEREPDYLCKRMFGCDAAYMDGLLCLVAADREKPFNGLLVCTSRDRHTALIEEMPALRPHPVLGKWLYVTQEDPEFEATAQHLSALVLARDPRVGVEPKPRKPRSARGNSVLPK</sequence>
<reference evidence="2 3" key="1">
    <citation type="submission" date="2019-03" db="EMBL/GenBank/DDBJ databases">
        <title>Paraburkholderia sp. 7MH5, isolated from subtropical forest soil.</title>
        <authorList>
            <person name="Gao Z.-H."/>
            <person name="Qiu L.-H."/>
        </authorList>
    </citation>
    <scope>NUCLEOTIDE SEQUENCE [LARGE SCALE GENOMIC DNA]</scope>
    <source>
        <strain evidence="2 3">7MH5</strain>
    </source>
</reference>
<gene>
    <name evidence="2" type="ORF">E1956_08740</name>
</gene>
<protein>
    <recommendedName>
        <fullName evidence="4">YjbR protein</fullName>
    </recommendedName>
</protein>
<organism evidence="2 3">
    <name type="scientific">Paraburkholderia pallida</name>
    <dbReference type="NCBI Taxonomy" id="2547399"/>
    <lineage>
        <taxon>Bacteria</taxon>
        <taxon>Pseudomonadati</taxon>
        <taxon>Pseudomonadota</taxon>
        <taxon>Betaproteobacteria</taxon>
        <taxon>Burkholderiales</taxon>
        <taxon>Burkholderiaceae</taxon>
        <taxon>Paraburkholderia</taxon>
    </lineage>
</organism>
<accession>A0A4P7CTS6</accession>
<dbReference type="OrthoDB" id="121807at2"/>
<dbReference type="RefSeq" id="WP_134748240.1">
    <property type="nucleotide sequence ID" value="NZ_CP038148.1"/>
</dbReference>
<evidence type="ECO:0000256" key="1">
    <source>
        <dbReference type="SAM" id="MobiDB-lite"/>
    </source>
</evidence>
<dbReference type="KEGG" id="ppai:E1956_08740"/>
<proteinExistence type="predicted"/>